<dbReference type="Proteomes" id="UP001465668">
    <property type="component" value="Unassembled WGS sequence"/>
</dbReference>
<protein>
    <submittedName>
        <fullName evidence="1">Uncharacterized protein</fullName>
    </submittedName>
</protein>
<dbReference type="EMBL" id="JARVKM010000087">
    <property type="protein sequence ID" value="KAK9770722.1"/>
    <property type="molecule type" value="Genomic_DNA"/>
</dbReference>
<keyword evidence="2" id="KW-1185">Reference proteome</keyword>
<comment type="caution">
    <text evidence="1">The sequence shown here is derived from an EMBL/GenBank/DDBJ whole genome shotgun (WGS) entry which is preliminary data.</text>
</comment>
<evidence type="ECO:0000313" key="2">
    <source>
        <dbReference type="Proteomes" id="UP001465668"/>
    </source>
</evidence>
<name>A0ABR2XAL8_9PEZI</name>
<accession>A0ABR2XAL8</accession>
<organism evidence="1 2">
    <name type="scientific">Seiridium cardinale</name>
    <dbReference type="NCBI Taxonomy" id="138064"/>
    <lineage>
        <taxon>Eukaryota</taxon>
        <taxon>Fungi</taxon>
        <taxon>Dikarya</taxon>
        <taxon>Ascomycota</taxon>
        <taxon>Pezizomycotina</taxon>
        <taxon>Sordariomycetes</taxon>
        <taxon>Xylariomycetidae</taxon>
        <taxon>Amphisphaeriales</taxon>
        <taxon>Sporocadaceae</taxon>
        <taxon>Seiridium</taxon>
    </lineage>
</organism>
<gene>
    <name evidence="1" type="ORF">SCAR479_12611</name>
</gene>
<proteinExistence type="predicted"/>
<sequence length="161" mass="18694">MTKIIPESATFNDDEAGTEAYRLAEQFVNFEVGDDLSLRTQLLSGSLTELITALRTQFSPTTRPEWIEQALDLMDPASTFLRDASPTTPLGDLALTIQTVQNGHGPFRDQLQAMYRTDLGKQWWEFYRQNRRFTSFIREYSTERKRALGLGKKSEKRWKHW</sequence>
<evidence type="ECO:0000313" key="1">
    <source>
        <dbReference type="EMBL" id="KAK9770722.1"/>
    </source>
</evidence>
<reference evidence="1 2" key="1">
    <citation type="submission" date="2024-02" db="EMBL/GenBank/DDBJ databases">
        <title>First draft genome assembly of two strains of Seiridium cardinale.</title>
        <authorList>
            <person name="Emiliani G."/>
            <person name="Scali E."/>
        </authorList>
    </citation>
    <scope>NUCLEOTIDE SEQUENCE [LARGE SCALE GENOMIC DNA]</scope>
    <source>
        <strain evidence="1 2">BM-138-000479</strain>
    </source>
</reference>